<dbReference type="Pfam" id="PF00560">
    <property type="entry name" value="LRR_1"/>
    <property type="match status" value="8"/>
</dbReference>
<dbReference type="InterPro" id="IPR001611">
    <property type="entry name" value="Leu-rich_rpt"/>
</dbReference>
<dbReference type="PRINTS" id="PR00019">
    <property type="entry name" value="LEURICHRPT"/>
</dbReference>
<dbReference type="Pfam" id="PF13516">
    <property type="entry name" value="LRR_6"/>
    <property type="match status" value="2"/>
</dbReference>
<evidence type="ECO:0000313" key="14">
    <source>
        <dbReference type="EMBL" id="PWA94706.1"/>
    </source>
</evidence>
<keyword evidence="10" id="KW-0325">Glycoprotein</keyword>
<evidence type="ECO:0000256" key="11">
    <source>
        <dbReference type="SAM" id="Phobius"/>
    </source>
</evidence>
<evidence type="ECO:0000256" key="10">
    <source>
        <dbReference type="ARBA" id="ARBA00023180"/>
    </source>
</evidence>
<evidence type="ECO:0000256" key="9">
    <source>
        <dbReference type="ARBA" id="ARBA00023136"/>
    </source>
</evidence>
<dbReference type="PANTHER" id="PTHR48063">
    <property type="entry name" value="LRR RECEPTOR-LIKE KINASE"/>
    <property type="match status" value="1"/>
</dbReference>
<feature type="chain" id="PRO_5015408122" evidence="12">
    <location>
        <begin position="28"/>
        <end position="879"/>
    </location>
</feature>
<keyword evidence="4" id="KW-0433">Leucine-rich repeat</keyword>
<dbReference type="SMART" id="SM00369">
    <property type="entry name" value="LRR_TYP"/>
    <property type="match status" value="7"/>
</dbReference>
<dbReference type="Pfam" id="PF08263">
    <property type="entry name" value="LRRNT_2"/>
    <property type="match status" value="1"/>
</dbReference>
<keyword evidence="5 11" id="KW-0812">Transmembrane</keyword>
<keyword evidence="6 12" id="KW-0732">Signal</keyword>
<keyword evidence="15" id="KW-1185">Reference proteome</keyword>
<comment type="subcellular location">
    <subcellularLocation>
        <location evidence="1">Cell membrane</location>
        <topology evidence="1">Single-pass type I membrane protein</topology>
    </subcellularLocation>
</comment>
<proteinExistence type="inferred from homology"/>
<protein>
    <submittedName>
        <fullName evidence="14">Leucine-rich repeat protein</fullName>
    </submittedName>
</protein>
<dbReference type="FunFam" id="3.80.10.10:FF:000213">
    <property type="entry name" value="Tyrosine-sulfated glycopeptide receptor 1"/>
    <property type="match status" value="1"/>
</dbReference>
<comment type="caution">
    <text evidence="14">The sequence shown here is derived from an EMBL/GenBank/DDBJ whole genome shotgun (WGS) entry which is preliminary data.</text>
</comment>
<keyword evidence="8 11" id="KW-1133">Transmembrane helix</keyword>
<gene>
    <name evidence="14" type="ORF">CTI12_AA057170</name>
</gene>
<dbReference type="EMBL" id="PKPP01000291">
    <property type="protein sequence ID" value="PWA94706.1"/>
    <property type="molecule type" value="Genomic_DNA"/>
</dbReference>
<evidence type="ECO:0000256" key="3">
    <source>
        <dbReference type="ARBA" id="ARBA00022475"/>
    </source>
</evidence>
<dbReference type="Proteomes" id="UP000245207">
    <property type="component" value="Unassembled WGS sequence"/>
</dbReference>
<dbReference type="InterPro" id="IPR032675">
    <property type="entry name" value="LRR_dom_sf"/>
</dbReference>
<evidence type="ECO:0000256" key="7">
    <source>
        <dbReference type="ARBA" id="ARBA00022737"/>
    </source>
</evidence>
<feature type="signal peptide" evidence="12">
    <location>
        <begin position="1"/>
        <end position="27"/>
    </location>
</feature>
<dbReference type="PANTHER" id="PTHR48063:SF112">
    <property type="entry name" value="RECEPTOR LIKE PROTEIN 30-LIKE"/>
    <property type="match status" value="1"/>
</dbReference>
<comment type="similarity">
    <text evidence="2">Belongs to the RLP family.</text>
</comment>
<dbReference type="SUPFAM" id="SSF52047">
    <property type="entry name" value="RNI-like"/>
    <property type="match status" value="1"/>
</dbReference>
<name>A0A2U1Q9L8_ARTAN</name>
<dbReference type="InterPro" id="IPR003591">
    <property type="entry name" value="Leu-rich_rpt_typical-subtyp"/>
</dbReference>
<feature type="domain" description="Leucine-rich repeat-containing N-terminal plant-type" evidence="13">
    <location>
        <begin position="37"/>
        <end position="74"/>
    </location>
</feature>
<evidence type="ECO:0000256" key="12">
    <source>
        <dbReference type="SAM" id="SignalP"/>
    </source>
</evidence>
<dbReference type="STRING" id="35608.A0A2U1Q9L8"/>
<keyword evidence="9 11" id="KW-0472">Membrane</keyword>
<dbReference type="InterPro" id="IPR013210">
    <property type="entry name" value="LRR_N_plant-typ"/>
</dbReference>
<evidence type="ECO:0000256" key="1">
    <source>
        <dbReference type="ARBA" id="ARBA00004251"/>
    </source>
</evidence>
<dbReference type="PROSITE" id="PS51257">
    <property type="entry name" value="PROKAR_LIPOPROTEIN"/>
    <property type="match status" value="1"/>
</dbReference>
<dbReference type="PROSITE" id="PS51450">
    <property type="entry name" value="LRR"/>
    <property type="match status" value="2"/>
</dbReference>
<evidence type="ECO:0000256" key="5">
    <source>
        <dbReference type="ARBA" id="ARBA00022692"/>
    </source>
</evidence>
<dbReference type="Gene3D" id="3.80.10.10">
    <property type="entry name" value="Ribonuclease Inhibitor"/>
    <property type="match status" value="4"/>
</dbReference>
<dbReference type="GO" id="GO:0005886">
    <property type="term" value="C:plasma membrane"/>
    <property type="evidence" value="ECO:0007669"/>
    <property type="project" value="UniProtKB-SubCell"/>
</dbReference>
<evidence type="ECO:0000256" key="2">
    <source>
        <dbReference type="ARBA" id="ARBA00009592"/>
    </source>
</evidence>
<dbReference type="GO" id="GO:0051707">
    <property type="term" value="P:response to other organism"/>
    <property type="evidence" value="ECO:0007669"/>
    <property type="project" value="UniProtKB-ARBA"/>
</dbReference>
<accession>A0A2U1Q9L8</accession>
<evidence type="ECO:0000259" key="13">
    <source>
        <dbReference type="Pfam" id="PF08263"/>
    </source>
</evidence>
<evidence type="ECO:0000313" key="15">
    <source>
        <dbReference type="Proteomes" id="UP000245207"/>
    </source>
</evidence>
<reference evidence="14 15" key="1">
    <citation type="journal article" date="2018" name="Mol. Plant">
        <title>The genome of Artemisia annua provides insight into the evolution of Asteraceae family and artemisinin biosynthesis.</title>
        <authorList>
            <person name="Shen Q."/>
            <person name="Zhang L."/>
            <person name="Liao Z."/>
            <person name="Wang S."/>
            <person name="Yan T."/>
            <person name="Shi P."/>
            <person name="Liu M."/>
            <person name="Fu X."/>
            <person name="Pan Q."/>
            <person name="Wang Y."/>
            <person name="Lv Z."/>
            <person name="Lu X."/>
            <person name="Zhang F."/>
            <person name="Jiang W."/>
            <person name="Ma Y."/>
            <person name="Chen M."/>
            <person name="Hao X."/>
            <person name="Li L."/>
            <person name="Tang Y."/>
            <person name="Lv G."/>
            <person name="Zhou Y."/>
            <person name="Sun X."/>
            <person name="Brodelius P.E."/>
            <person name="Rose J.K.C."/>
            <person name="Tang K."/>
        </authorList>
    </citation>
    <scope>NUCLEOTIDE SEQUENCE [LARGE SCALE GENOMIC DNA]</scope>
    <source>
        <strain evidence="15">cv. Huhao1</strain>
        <tissue evidence="14">Leaf</tissue>
    </source>
</reference>
<evidence type="ECO:0000256" key="4">
    <source>
        <dbReference type="ARBA" id="ARBA00022614"/>
    </source>
</evidence>
<dbReference type="InterPro" id="IPR046956">
    <property type="entry name" value="RLP23-like"/>
</dbReference>
<keyword evidence="7" id="KW-0677">Repeat</keyword>
<feature type="transmembrane region" description="Helical" evidence="11">
    <location>
        <begin position="825"/>
        <end position="848"/>
    </location>
</feature>
<dbReference type="AlphaFoldDB" id="A0A2U1Q9L8"/>
<sequence length="879" mass="97491">MRNQWGLRLRRIFLSLFTFAATSTCLGASNITVGCPEHERLALIKFKYSVKDDFKMLSSWVGVDCCSWEGVRCDRVTGNIVSLHLRGNLSTPYSCNTPNGRSFASVVEEHDLDGADYHLVLEGINSSLAELRHLKHLDLSGNDFQGSHIPKFTGSLTQLSYLNLSNAGLSGNVPHDIGNLSNLEVLDLNSLSYSQELRADDISWISGLSSLEHLNLNGVDLNRAQNRDVVLYMIPSLLELSLSCCGFLNSDLIPSHLNTSRMLPNIRHLDLSWNTFQGSFPSLITNMSSLLALDLSGNLINSSIHVMPSLRRLDLSDNSIGKIEHIGIWRQCHLKQLSMPGNYFGDKMIGPSTNIAKCTHYDMELLDLSGTGLHGLIPESLGRMTSLRVLYLGSNKLEGYNQLAGPIPIFLERLGSLQTFSVSSNLLNRTIPDSVGLLTKLDLLDVSNNSLGGVVNEAHFSNLSVLKYLDLSSNRKLRFNVSREWIPPFQLRTIRLGSCKISDEFPTWLQNQKELDELILSNTSITGSLPACGPLVNLPFGDPLNGFKDENYGSLYLQNNLFNGFIPKLLCRRTGLEYLDLSRNRLTGNIPNCLVKLQNLRMMIFSSNRLSGIIPNSLGYMSPILSWLNLNDNNLIGEVPNCFGELYGMVEASQRDIRNGSSSFNENVIQVLKGVDLEYSKTLGLVFNMDLSSNKLTGEIPQELTALTLLVGLNLSHNHLSGGIPDSLGNMKALNSLDFSDNQLTGMIPPSITALNFLSHLNLSHNNLSGRIPTGNQLQTLTDPSIYAGNRDLCGTPLEKNCSNHEDPTNTINKNKNDTDDELELWFYLAIVCGLAVGFWGVIGVLLFKKQWRHNLFMFAEVNMDKIYVAVAVKVYKMK</sequence>
<evidence type="ECO:0000256" key="6">
    <source>
        <dbReference type="ARBA" id="ARBA00022729"/>
    </source>
</evidence>
<evidence type="ECO:0000256" key="8">
    <source>
        <dbReference type="ARBA" id="ARBA00022989"/>
    </source>
</evidence>
<dbReference type="SUPFAM" id="SSF52058">
    <property type="entry name" value="L domain-like"/>
    <property type="match status" value="2"/>
</dbReference>
<dbReference type="OrthoDB" id="1060944at2759"/>
<keyword evidence="3" id="KW-1003">Cell membrane</keyword>
<dbReference type="GO" id="GO:0006952">
    <property type="term" value="P:defense response"/>
    <property type="evidence" value="ECO:0007669"/>
    <property type="project" value="UniProtKB-ARBA"/>
</dbReference>
<organism evidence="14 15">
    <name type="scientific">Artemisia annua</name>
    <name type="common">Sweet wormwood</name>
    <dbReference type="NCBI Taxonomy" id="35608"/>
    <lineage>
        <taxon>Eukaryota</taxon>
        <taxon>Viridiplantae</taxon>
        <taxon>Streptophyta</taxon>
        <taxon>Embryophyta</taxon>
        <taxon>Tracheophyta</taxon>
        <taxon>Spermatophyta</taxon>
        <taxon>Magnoliopsida</taxon>
        <taxon>eudicotyledons</taxon>
        <taxon>Gunneridae</taxon>
        <taxon>Pentapetalae</taxon>
        <taxon>asterids</taxon>
        <taxon>campanulids</taxon>
        <taxon>Asterales</taxon>
        <taxon>Asteraceae</taxon>
        <taxon>Asteroideae</taxon>
        <taxon>Anthemideae</taxon>
        <taxon>Artemisiinae</taxon>
        <taxon>Artemisia</taxon>
    </lineage>
</organism>